<name>A0A645D1E9_9ZZZZ</name>
<organism evidence="1">
    <name type="scientific">bioreactor metagenome</name>
    <dbReference type="NCBI Taxonomy" id="1076179"/>
    <lineage>
        <taxon>unclassified sequences</taxon>
        <taxon>metagenomes</taxon>
        <taxon>ecological metagenomes</taxon>
    </lineage>
</organism>
<dbReference type="AlphaFoldDB" id="A0A645D1E9"/>
<protein>
    <submittedName>
        <fullName evidence="1">Uncharacterized protein</fullName>
    </submittedName>
</protein>
<accession>A0A645D1E9</accession>
<evidence type="ECO:0000313" key="1">
    <source>
        <dbReference type="EMBL" id="MPM82938.1"/>
    </source>
</evidence>
<dbReference type="EMBL" id="VSSQ01031870">
    <property type="protein sequence ID" value="MPM82938.1"/>
    <property type="molecule type" value="Genomic_DNA"/>
</dbReference>
<proteinExistence type="predicted"/>
<reference evidence="1" key="1">
    <citation type="submission" date="2019-08" db="EMBL/GenBank/DDBJ databases">
        <authorList>
            <person name="Kucharzyk K."/>
            <person name="Murdoch R.W."/>
            <person name="Higgins S."/>
            <person name="Loffler F."/>
        </authorList>
    </citation>
    <scope>NUCLEOTIDE SEQUENCE</scope>
</reference>
<comment type="caution">
    <text evidence="1">The sequence shown here is derived from an EMBL/GenBank/DDBJ whole genome shotgun (WGS) entry which is preliminary data.</text>
</comment>
<sequence>MQSAFQSVSMASVMGANFDVHAPHYVSISITGSKHIIKVDGVDSVQLYRQRLTSGYAGVRTWNNPQVEDNVTITKN</sequence>
<gene>
    <name evidence="1" type="ORF">SDC9_130000</name>
</gene>